<dbReference type="GO" id="GO:0005829">
    <property type="term" value="C:cytosol"/>
    <property type="evidence" value="ECO:0007669"/>
    <property type="project" value="TreeGrafter"/>
</dbReference>
<dbReference type="SUPFAM" id="SSF52172">
    <property type="entry name" value="CheY-like"/>
    <property type="match status" value="1"/>
</dbReference>
<sequence length="49" mass="5411">IMLTARGDDVDRVVGLELGADDYVPKPCYPRELVARLRAVLRRSEAAAL</sequence>
<dbReference type="PANTHER" id="PTHR48111:SF39">
    <property type="entry name" value="TRANSCRIPTIONAL REGULATORY PROTEIN CPXR"/>
    <property type="match status" value="1"/>
</dbReference>
<evidence type="ECO:0000313" key="10">
    <source>
        <dbReference type="EMBL" id="HAE48317.1"/>
    </source>
</evidence>
<protein>
    <submittedName>
        <fullName evidence="10">DNA-binding response regulator</fullName>
    </submittedName>
</protein>
<proteinExistence type="predicted"/>
<comment type="caution">
    <text evidence="10">The sequence shown here is derived from an EMBL/GenBank/DDBJ whole genome shotgun (WGS) entry which is preliminary data.</text>
</comment>
<evidence type="ECO:0000259" key="9">
    <source>
        <dbReference type="PROSITE" id="PS50110"/>
    </source>
</evidence>
<dbReference type="PANTHER" id="PTHR48111">
    <property type="entry name" value="REGULATOR OF RPOS"/>
    <property type="match status" value="1"/>
</dbReference>
<evidence type="ECO:0000256" key="5">
    <source>
        <dbReference type="ARBA" id="ARBA00023015"/>
    </source>
</evidence>
<dbReference type="PROSITE" id="PS50110">
    <property type="entry name" value="RESPONSE_REGULATORY"/>
    <property type="match status" value="1"/>
</dbReference>
<dbReference type="InterPro" id="IPR001789">
    <property type="entry name" value="Sig_transdc_resp-reg_receiver"/>
</dbReference>
<evidence type="ECO:0000256" key="1">
    <source>
        <dbReference type="ARBA" id="ARBA00004496"/>
    </source>
</evidence>
<keyword evidence="4" id="KW-0902">Two-component regulatory system</keyword>
<comment type="caution">
    <text evidence="8">Lacks conserved residue(s) required for the propagation of feature annotation.</text>
</comment>
<keyword evidence="6 10" id="KW-0238">DNA-binding</keyword>
<dbReference type="GO" id="GO:0000976">
    <property type="term" value="F:transcription cis-regulatory region binding"/>
    <property type="evidence" value="ECO:0007669"/>
    <property type="project" value="TreeGrafter"/>
</dbReference>
<evidence type="ECO:0000313" key="11">
    <source>
        <dbReference type="Proteomes" id="UP000257706"/>
    </source>
</evidence>
<evidence type="ECO:0000256" key="3">
    <source>
        <dbReference type="ARBA" id="ARBA00022553"/>
    </source>
</evidence>
<dbReference type="AlphaFoldDB" id="A0A3B9ILX5"/>
<evidence type="ECO:0000256" key="8">
    <source>
        <dbReference type="PROSITE-ProRule" id="PRU00169"/>
    </source>
</evidence>
<accession>A0A3B9ILX5</accession>
<dbReference type="GO" id="GO:0032993">
    <property type="term" value="C:protein-DNA complex"/>
    <property type="evidence" value="ECO:0007669"/>
    <property type="project" value="TreeGrafter"/>
</dbReference>
<evidence type="ECO:0000256" key="4">
    <source>
        <dbReference type="ARBA" id="ARBA00023012"/>
    </source>
</evidence>
<organism evidence="10 11">
    <name type="scientific">Tistrella mobilis</name>
    <dbReference type="NCBI Taxonomy" id="171437"/>
    <lineage>
        <taxon>Bacteria</taxon>
        <taxon>Pseudomonadati</taxon>
        <taxon>Pseudomonadota</taxon>
        <taxon>Alphaproteobacteria</taxon>
        <taxon>Geminicoccales</taxon>
        <taxon>Geminicoccaceae</taxon>
        <taxon>Tistrella</taxon>
    </lineage>
</organism>
<dbReference type="EMBL" id="DMAI01000206">
    <property type="protein sequence ID" value="HAE48317.1"/>
    <property type="molecule type" value="Genomic_DNA"/>
</dbReference>
<name>A0A3B9ILX5_9PROT</name>
<keyword evidence="5" id="KW-0805">Transcription regulation</keyword>
<gene>
    <name evidence="10" type="ORF">DCK97_12935</name>
</gene>
<dbReference type="GO" id="GO:0006355">
    <property type="term" value="P:regulation of DNA-templated transcription"/>
    <property type="evidence" value="ECO:0007669"/>
    <property type="project" value="TreeGrafter"/>
</dbReference>
<dbReference type="InterPro" id="IPR011006">
    <property type="entry name" value="CheY-like_superfamily"/>
</dbReference>
<evidence type="ECO:0000256" key="7">
    <source>
        <dbReference type="ARBA" id="ARBA00023163"/>
    </source>
</evidence>
<reference evidence="10 11" key="1">
    <citation type="journal article" date="2018" name="Nat. Biotechnol.">
        <title>A standardized bacterial taxonomy based on genome phylogeny substantially revises the tree of life.</title>
        <authorList>
            <person name="Parks D.H."/>
            <person name="Chuvochina M."/>
            <person name="Waite D.W."/>
            <person name="Rinke C."/>
            <person name="Skarshewski A."/>
            <person name="Chaumeil P.A."/>
            <person name="Hugenholtz P."/>
        </authorList>
    </citation>
    <scope>NUCLEOTIDE SEQUENCE [LARGE SCALE GENOMIC DNA]</scope>
    <source>
        <strain evidence="10">UBA8739</strain>
    </source>
</reference>
<keyword evidence="7" id="KW-0804">Transcription</keyword>
<keyword evidence="2" id="KW-0963">Cytoplasm</keyword>
<comment type="subcellular location">
    <subcellularLocation>
        <location evidence="1">Cytoplasm</location>
    </subcellularLocation>
</comment>
<dbReference type="InterPro" id="IPR039420">
    <property type="entry name" value="WalR-like"/>
</dbReference>
<dbReference type="Proteomes" id="UP000257706">
    <property type="component" value="Unassembled WGS sequence"/>
</dbReference>
<dbReference type="Gene3D" id="6.10.250.690">
    <property type="match status" value="1"/>
</dbReference>
<evidence type="ECO:0000256" key="2">
    <source>
        <dbReference type="ARBA" id="ARBA00022490"/>
    </source>
</evidence>
<feature type="domain" description="Response regulatory" evidence="9">
    <location>
        <begin position="1"/>
        <end position="41"/>
    </location>
</feature>
<feature type="non-terminal residue" evidence="10">
    <location>
        <position position="49"/>
    </location>
</feature>
<keyword evidence="3" id="KW-0597">Phosphoprotein</keyword>
<evidence type="ECO:0000256" key="6">
    <source>
        <dbReference type="ARBA" id="ARBA00023125"/>
    </source>
</evidence>
<feature type="non-terminal residue" evidence="10">
    <location>
        <position position="1"/>
    </location>
</feature>
<dbReference type="GO" id="GO:0000156">
    <property type="term" value="F:phosphorelay response regulator activity"/>
    <property type="evidence" value="ECO:0007669"/>
    <property type="project" value="TreeGrafter"/>
</dbReference>